<name>A0AAE8SQG6_9HYPO</name>
<dbReference type="EMBL" id="ONZP01001241">
    <property type="protein sequence ID" value="SPJ93344.1"/>
    <property type="molecule type" value="Genomic_DNA"/>
</dbReference>
<sequence length="21" mass="2423">MLFKWVKASQSGLAPLIKELY</sequence>
<evidence type="ECO:0000313" key="1">
    <source>
        <dbReference type="EMBL" id="SPJ93344.1"/>
    </source>
</evidence>
<evidence type="ECO:0000313" key="2">
    <source>
        <dbReference type="Proteomes" id="UP001187734"/>
    </source>
</evidence>
<accession>A0AAE8SQG6</accession>
<dbReference type="Proteomes" id="UP001187734">
    <property type="component" value="Unassembled WGS sequence"/>
</dbReference>
<protein>
    <submittedName>
        <fullName evidence="1">Uncharacterized protein</fullName>
    </submittedName>
</protein>
<keyword evidence="2" id="KW-1185">Reference proteome</keyword>
<comment type="caution">
    <text evidence="1">The sequence shown here is derived from an EMBL/GenBank/DDBJ whole genome shotgun (WGS) entry which is preliminary data.</text>
</comment>
<gene>
    <name evidence="1" type="ORF">FTOL_13950</name>
</gene>
<proteinExistence type="predicted"/>
<dbReference type="AlphaFoldDB" id="A0AAE8SQG6"/>
<reference evidence="1" key="1">
    <citation type="submission" date="2018-03" db="EMBL/GenBank/DDBJ databases">
        <authorList>
            <person name="Guldener U."/>
        </authorList>
    </citation>
    <scope>NUCLEOTIDE SEQUENCE</scope>
</reference>
<organism evidence="1 2">
    <name type="scientific">Fusarium torulosum</name>
    <dbReference type="NCBI Taxonomy" id="33205"/>
    <lineage>
        <taxon>Eukaryota</taxon>
        <taxon>Fungi</taxon>
        <taxon>Dikarya</taxon>
        <taxon>Ascomycota</taxon>
        <taxon>Pezizomycotina</taxon>
        <taxon>Sordariomycetes</taxon>
        <taxon>Hypocreomycetidae</taxon>
        <taxon>Hypocreales</taxon>
        <taxon>Nectriaceae</taxon>
        <taxon>Fusarium</taxon>
    </lineage>
</organism>